<evidence type="ECO:0000313" key="4">
    <source>
        <dbReference type="EMBL" id="UOE20114.1"/>
    </source>
</evidence>
<feature type="coiled-coil region" evidence="1">
    <location>
        <begin position="937"/>
        <end position="1005"/>
    </location>
</feature>
<dbReference type="KEGG" id="thao:NI17_002385"/>
<feature type="region of interest" description="Disordered" evidence="2">
    <location>
        <begin position="834"/>
        <end position="877"/>
    </location>
</feature>
<keyword evidence="5" id="KW-1185">Reference proteome</keyword>
<dbReference type="Proteomes" id="UP000265719">
    <property type="component" value="Chromosome"/>
</dbReference>
<gene>
    <name evidence="4" type="ORF">NI17_002385</name>
</gene>
<feature type="coiled-coil region" evidence="1">
    <location>
        <begin position="203"/>
        <end position="254"/>
    </location>
</feature>
<feature type="coiled-coil region" evidence="1">
    <location>
        <begin position="713"/>
        <end position="747"/>
    </location>
</feature>
<keyword evidence="1" id="KW-0175">Coiled coil</keyword>
<accession>A0AA97M4B1</accession>
<protein>
    <submittedName>
        <fullName evidence="4">AAA family ATPase</fullName>
    </submittedName>
</protein>
<evidence type="ECO:0000313" key="5">
    <source>
        <dbReference type="Proteomes" id="UP000265719"/>
    </source>
</evidence>
<dbReference type="InterPro" id="IPR027417">
    <property type="entry name" value="P-loop_NTPase"/>
</dbReference>
<feature type="coiled-coil region" evidence="1">
    <location>
        <begin position="581"/>
        <end position="608"/>
    </location>
</feature>
<dbReference type="Pfam" id="PF13514">
    <property type="entry name" value="AAA_27"/>
    <property type="match status" value="1"/>
</dbReference>
<feature type="compositionally biased region" description="Basic and acidic residues" evidence="2">
    <location>
        <begin position="397"/>
        <end position="413"/>
    </location>
</feature>
<feature type="compositionally biased region" description="Basic and acidic residues" evidence="2">
    <location>
        <begin position="834"/>
        <end position="847"/>
    </location>
</feature>
<dbReference type="AlphaFoldDB" id="A0AA97M4B1"/>
<proteinExistence type="predicted"/>
<feature type="region of interest" description="Disordered" evidence="2">
    <location>
        <begin position="1165"/>
        <end position="1213"/>
    </location>
</feature>
<feature type="domain" description="YhaN AAA" evidence="3">
    <location>
        <begin position="1"/>
        <end position="202"/>
    </location>
</feature>
<dbReference type="Gene3D" id="3.40.50.300">
    <property type="entry name" value="P-loop containing nucleotide triphosphate hydrolases"/>
    <property type="match status" value="2"/>
</dbReference>
<name>A0AA97M4B1_9ACTN</name>
<dbReference type="PANTHER" id="PTHR41259">
    <property type="entry name" value="DOUBLE-STRAND BREAK REPAIR RAD50 ATPASE, PUTATIVE-RELATED"/>
    <property type="match status" value="1"/>
</dbReference>
<evidence type="ECO:0000256" key="1">
    <source>
        <dbReference type="SAM" id="Coils"/>
    </source>
</evidence>
<dbReference type="InterPro" id="IPR038734">
    <property type="entry name" value="YhaN_AAA"/>
</dbReference>
<dbReference type="EMBL" id="CP063196">
    <property type="protein sequence ID" value="UOE20114.1"/>
    <property type="molecule type" value="Genomic_DNA"/>
</dbReference>
<feature type="coiled-coil region" evidence="1">
    <location>
        <begin position="312"/>
        <end position="396"/>
    </location>
</feature>
<organism evidence="4 5">
    <name type="scientific">Thermobifida halotolerans</name>
    <dbReference type="NCBI Taxonomy" id="483545"/>
    <lineage>
        <taxon>Bacteria</taxon>
        <taxon>Bacillati</taxon>
        <taxon>Actinomycetota</taxon>
        <taxon>Actinomycetes</taxon>
        <taxon>Streptosporangiales</taxon>
        <taxon>Nocardiopsidaceae</taxon>
        <taxon>Thermobifida</taxon>
    </lineage>
</organism>
<feature type="region of interest" description="Disordered" evidence="2">
    <location>
        <begin position="472"/>
        <end position="497"/>
    </location>
</feature>
<reference evidence="4" key="1">
    <citation type="submission" date="2020-10" db="EMBL/GenBank/DDBJ databases">
        <title>De novo genome project of the cellulose decomposer Thermobifida halotolerans type strain.</title>
        <authorList>
            <person name="Nagy I."/>
            <person name="Horvath B."/>
            <person name="Kukolya J."/>
            <person name="Nagy I."/>
            <person name="Orsini M."/>
        </authorList>
    </citation>
    <scope>NUCLEOTIDE SEQUENCE</scope>
    <source>
        <strain evidence="4">DSM 44931</strain>
    </source>
</reference>
<evidence type="ECO:0000256" key="2">
    <source>
        <dbReference type="SAM" id="MobiDB-lite"/>
    </source>
</evidence>
<feature type="compositionally biased region" description="Basic and acidic residues" evidence="2">
    <location>
        <begin position="856"/>
        <end position="877"/>
    </location>
</feature>
<dbReference type="RefSeq" id="WP_243597591.1">
    <property type="nucleotide sequence ID" value="NZ_CP063196.1"/>
</dbReference>
<feature type="compositionally biased region" description="Basic and acidic residues" evidence="2">
    <location>
        <begin position="480"/>
        <end position="497"/>
    </location>
</feature>
<dbReference type="PANTHER" id="PTHR41259:SF1">
    <property type="entry name" value="DOUBLE-STRAND BREAK REPAIR RAD50 ATPASE, PUTATIVE-RELATED"/>
    <property type="match status" value="1"/>
</dbReference>
<feature type="region of interest" description="Disordered" evidence="2">
    <location>
        <begin position="397"/>
        <end position="417"/>
    </location>
</feature>
<dbReference type="SUPFAM" id="SSF52540">
    <property type="entry name" value="P-loop containing nucleoside triphosphate hydrolases"/>
    <property type="match status" value="1"/>
</dbReference>
<sequence>MRIERLDLLAFGPFTDLSLSLEAPGLHIVFGPNEAGKSTALHALDQLFYGIDWRSPYDFVHAKPDLRLGAAVRGDDGGVVEFVRLKRRGNSLVDADGRPLDESTLLRLLNGVDRATFRSTFALDLEELQRGGQELLEGRGELGEALLSAQSSHDLGALRRALEERRDALFLRQGQKPLINQAIKRYSELTRVVRDAQVLPANYQSTRAAAAAAEKREEELRQRLDGRRAELVRLQRLRQVLPSLAERARKLERLRELEAEGPLAPAGFAERLPDVERRLRAAGEALRTVADDIAAKQEELDGLTVDERLLDAAAETERLSQSRERIEADERRLATLDREAAQLRRQARDALREVRPEASLDEPAAFTVDRAARDRVSTLAEDYADLRTRLDDARDEVARRRHHHEAEQRRLEELPDPEDGAAVAAALDAVPAALLDELDSAADAVHEAAAARERVVAEAGWDSADVAALAAAHAPSREQVTAHRDRQRDNAREQERAARECARLRAELAEERLRMEELTRDETVPTEDALEQARRSRDALWRRVRDGGTDGETLAAYERAVDRADGLADRALAGAQRIVERQRTRQRIAELENLLEHAEAGAAALREVADDLAARWRELWPDPVLPAPDLDAAETVLDRLADLRHHHQEHTAAARRLSDRRDRAAAHAERLGRVLREAGLEVPTVSPADSGEGRIGPLLRELREIAAAELARRDRAARDRESQRRSVAEAERSLTAARAKFDSVNEAMLAWKERWRPVAASLDLSDDRLPREVLGDLDQLSRVASLAAEAELRTAEAEELRCGITVFHDAVRAVLDACGVAVPDTAGERHRELEALRKRAEETDERERRRRTLTGDLDRLQGQRRERHAQRDSAETELARMCEETGVASVAELRAAIARSTAAAKLREDVELLSTTIAKAWDGGVAAAEDEAAEVDQDALPSRLQRLEEEIAALEDERTRALRELQEARAALERIDGSSQAALAAQEREEVLAQLSEAAEEHTRLVLAHAILVRCMEEHRQANQDPILGRAQNLFGTLTGGRFRELRAETSEDGATVLLARRDSGELLGMDLLSEGTRDQLYLALRLASLERYAAEGRSMPFVLDDVFMTFDEERTAAGLRVLDDLADRFQPVVFTHHAHLADLARDVLPEDRVHVHRLRRFTPGARTAADGPSPAAVSARSADPPERRCRECGSSFVHRGRGRPPARCPECR</sequence>
<evidence type="ECO:0000259" key="3">
    <source>
        <dbReference type="Pfam" id="PF13514"/>
    </source>
</evidence>